<dbReference type="GO" id="GO:0034220">
    <property type="term" value="P:monoatomic ion transmembrane transport"/>
    <property type="evidence" value="ECO:0007669"/>
    <property type="project" value="UniProtKB-KW"/>
</dbReference>
<dbReference type="EMBL" id="CM017324">
    <property type="protein sequence ID" value="KAE8037337.1"/>
    <property type="molecule type" value="Genomic_DNA"/>
</dbReference>
<organism evidence="10 11">
    <name type="scientific">Carpinus fangiana</name>
    <dbReference type="NCBI Taxonomy" id="176857"/>
    <lineage>
        <taxon>Eukaryota</taxon>
        <taxon>Viridiplantae</taxon>
        <taxon>Streptophyta</taxon>
        <taxon>Embryophyta</taxon>
        <taxon>Tracheophyta</taxon>
        <taxon>Spermatophyta</taxon>
        <taxon>Magnoliopsida</taxon>
        <taxon>eudicotyledons</taxon>
        <taxon>Gunneridae</taxon>
        <taxon>Pentapetalae</taxon>
        <taxon>rosids</taxon>
        <taxon>fabids</taxon>
        <taxon>Fagales</taxon>
        <taxon>Betulaceae</taxon>
        <taxon>Carpinus</taxon>
    </lineage>
</organism>
<keyword evidence="4 9" id="KW-0812">Transmembrane</keyword>
<feature type="transmembrane region" description="Helical" evidence="9">
    <location>
        <begin position="191"/>
        <end position="210"/>
    </location>
</feature>
<comment type="subcellular location">
    <subcellularLocation>
        <location evidence="1">Membrane</location>
        <topology evidence="1">Multi-pass membrane protein</topology>
    </subcellularLocation>
</comment>
<keyword evidence="11" id="KW-1185">Reference proteome</keyword>
<keyword evidence="5 9" id="KW-1133">Transmembrane helix</keyword>
<feature type="transmembrane region" description="Helical" evidence="9">
    <location>
        <begin position="108"/>
        <end position="128"/>
    </location>
</feature>
<keyword evidence="3" id="KW-0813">Transport</keyword>
<evidence type="ECO:0000256" key="4">
    <source>
        <dbReference type="ARBA" id="ARBA00022692"/>
    </source>
</evidence>
<evidence type="ECO:0000256" key="6">
    <source>
        <dbReference type="ARBA" id="ARBA00023065"/>
    </source>
</evidence>
<keyword evidence="6" id="KW-0406">Ion transport</keyword>
<evidence type="ECO:0000256" key="9">
    <source>
        <dbReference type="SAM" id="Phobius"/>
    </source>
</evidence>
<evidence type="ECO:0000256" key="1">
    <source>
        <dbReference type="ARBA" id="ARBA00004141"/>
    </source>
</evidence>
<name>A0A660KLQ7_9ROSI</name>
<accession>A0A660KLQ7</accession>
<reference evidence="10 11" key="1">
    <citation type="submission" date="2019-06" db="EMBL/GenBank/DDBJ databases">
        <title>A chromosomal-level reference genome of Carpinus fangiana (Coryloideae, Betulaceae).</title>
        <authorList>
            <person name="Yang X."/>
            <person name="Wang Z."/>
            <person name="Zhang L."/>
            <person name="Hao G."/>
            <person name="Liu J."/>
            <person name="Yang Y."/>
        </authorList>
    </citation>
    <scope>NUCLEOTIDE SEQUENCE [LARGE SCALE GENOMIC DNA]</scope>
    <source>
        <strain evidence="10">Cfa_2016G</strain>
        <tissue evidence="10">Leaf</tissue>
    </source>
</reference>
<feature type="transmembrane region" description="Helical" evidence="9">
    <location>
        <begin position="82"/>
        <end position="101"/>
    </location>
</feature>
<gene>
    <name evidence="10" type="ORF">FH972_009931</name>
</gene>
<sequence>MSTIESLSHESVRPSTRAWGWFMALLEKLWGNVVDVVEKIKKLGEDDPRRITHSLKVALAITLVSLFYYIRPLYDGFGANSIWAVLTVILVCEFSVGATLGKGLNRMLATLLAGALGVGVHFLATMSGETGQPIILGFFVFLIAATVTFARFIPAMKARYDYGLMIFILTFSLISVSSYRENGEVIEMAHQRLTTIIIGSFTAIVICICIRPVWIGENLNNLVANNMEKLGKSLEGFGGEYFNILEEGPSMDDKSFLQGYKSVLTSKDTEEAMANLARWEVWHFRFGFRHPWKQYLKIGTLSRQCAYKVDALNSYLNTKIQTPSEFQSKIQEPCTKICSESGKALKELAVGLRKVMNQPTSVHLHIQHSKMEAENLKSLLNTTSIWENDALQEIIPTGAVALILVDIVPYIEKISEALHELASLARFKRADARVSP</sequence>
<dbReference type="PANTHER" id="PTHR31086">
    <property type="entry name" value="ALUMINUM-ACTIVATED MALATE TRANSPORTER 10"/>
    <property type="match status" value="1"/>
</dbReference>
<evidence type="ECO:0000256" key="5">
    <source>
        <dbReference type="ARBA" id="ARBA00022989"/>
    </source>
</evidence>
<keyword evidence="7 9" id="KW-0472">Membrane</keyword>
<keyword evidence="8" id="KW-0407">Ion channel</keyword>
<dbReference type="Pfam" id="PF11744">
    <property type="entry name" value="ALMT"/>
    <property type="match status" value="1"/>
</dbReference>
<dbReference type="GO" id="GO:0015743">
    <property type="term" value="P:malate transport"/>
    <property type="evidence" value="ECO:0007669"/>
    <property type="project" value="InterPro"/>
</dbReference>
<evidence type="ECO:0000256" key="7">
    <source>
        <dbReference type="ARBA" id="ARBA00023136"/>
    </source>
</evidence>
<comment type="similarity">
    <text evidence="2">Belongs to the aromatic acid exporter (TC 2.A.85) family.</text>
</comment>
<evidence type="ECO:0000256" key="8">
    <source>
        <dbReference type="ARBA" id="ARBA00023303"/>
    </source>
</evidence>
<dbReference type="Proteomes" id="UP000327013">
    <property type="component" value="Chromosome 4"/>
</dbReference>
<dbReference type="GO" id="GO:0016020">
    <property type="term" value="C:membrane"/>
    <property type="evidence" value="ECO:0007669"/>
    <property type="project" value="UniProtKB-SubCell"/>
</dbReference>
<dbReference type="OrthoDB" id="68611at2759"/>
<feature type="transmembrane region" description="Helical" evidence="9">
    <location>
        <begin position="134"/>
        <end position="153"/>
    </location>
</feature>
<evidence type="ECO:0000256" key="2">
    <source>
        <dbReference type="ARBA" id="ARBA00007079"/>
    </source>
</evidence>
<feature type="transmembrane region" description="Helical" evidence="9">
    <location>
        <begin position="51"/>
        <end position="70"/>
    </location>
</feature>
<evidence type="ECO:0008006" key="12">
    <source>
        <dbReference type="Google" id="ProtNLM"/>
    </source>
</evidence>
<evidence type="ECO:0000313" key="11">
    <source>
        <dbReference type="Proteomes" id="UP000327013"/>
    </source>
</evidence>
<evidence type="ECO:0000256" key="3">
    <source>
        <dbReference type="ARBA" id="ARBA00022448"/>
    </source>
</evidence>
<dbReference type="InterPro" id="IPR020966">
    <property type="entry name" value="ALMT"/>
</dbReference>
<feature type="transmembrane region" description="Helical" evidence="9">
    <location>
        <begin position="160"/>
        <end position="179"/>
    </location>
</feature>
<evidence type="ECO:0000313" key="10">
    <source>
        <dbReference type="EMBL" id="KAE8037337.1"/>
    </source>
</evidence>
<proteinExistence type="inferred from homology"/>
<protein>
    <recommendedName>
        <fullName evidence="12">Aluminum-activated malate transporter</fullName>
    </recommendedName>
</protein>
<dbReference type="AlphaFoldDB" id="A0A660KLQ7"/>